<reference evidence="1 2" key="1">
    <citation type="journal article" name="Front. Microbiol.">
        <title>Sugar Metabolism of the First Thermophilic Planctomycete Thermogutta terrifontis: Comparative Genomic and Transcriptomic Approaches.</title>
        <authorList>
            <person name="Elcheninov A.G."/>
            <person name="Menzel P."/>
            <person name="Gudbergsdottir S.R."/>
            <person name="Slesarev A.I."/>
            <person name="Kadnikov V.V."/>
            <person name="Krogh A."/>
            <person name="Bonch-Osmolovskaya E.A."/>
            <person name="Peng X."/>
            <person name="Kublanov I.V."/>
        </authorList>
    </citation>
    <scope>NUCLEOTIDE SEQUENCE [LARGE SCALE GENOMIC DNA]</scope>
    <source>
        <strain evidence="1 2">R1</strain>
    </source>
</reference>
<organism evidence="1 2">
    <name type="scientific">Thermogutta terrifontis</name>
    <dbReference type="NCBI Taxonomy" id="1331910"/>
    <lineage>
        <taxon>Bacteria</taxon>
        <taxon>Pseudomonadati</taxon>
        <taxon>Planctomycetota</taxon>
        <taxon>Planctomycetia</taxon>
        <taxon>Pirellulales</taxon>
        <taxon>Thermoguttaceae</taxon>
        <taxon>Thermogutta</taxon>
    </lineage>
</organism>
<accession>A0A286RGG4</accession>
<proteinExistence type="predicted"/>
<dbReference type="EMBL" id="CP018477">
    <property type="protein sequence ID" value="ASV75053.1"/>
    <property type="molecule type" value="Genomic_DNA"/>
</dbReference>
<sequence>MSRKSRGLTTRECLLYTEGFPRQEKPANGGLGQYRHFAAR</sequence>
<dbReference type="KEGG" id="ttf:THTE_2451"/>
<evidence type="ECO:0000313" key="2">
    <source>
        <dbReference type="Proteomes" id="UP000215086"/>
    </source>
</evidence>
<protein>
    <submittedName>
        <fullName evidence="1">Uncharacterized protein</fullName>
    </submittedName>
</protein>
<name>A0A286RGG4_9BACT</name>
<evidence type="ECO:0000313" key="1">
    <source>
        <dbReference type="EMBL" id="ASV75053.1"/>
    </source>
</evidence>
<dbReference type="AlphaFoldDB" id="A0A286RGG4"/>
<keyword evidence="2" id="KW-1185">Reference proteome</keyword>
<gene>
    <name evidence="1" type="ORF">THTE_2451</name>
</gene>
<dbReference type="Proteomes" id="UP000215086">
    <property type="component" value="Chromosome"/>
</dbReference>